<dbReference type="EMBL" id="QCYY01001058">
    <property type="protein sequence ID" value="ROT80852.1"/>
    <property type="molecule type" value="Genomic_DNA"/>
</dbReference>
<keyword evidence="10" id="KW-0675">Receptor</keyword>
<keyword evidence="4 7" id="KW-0472">Membrane</keyword>
<evidence type="ECO:0000259" key="9">
    <source>
        <dbReference type="Pfam" id="PF02932"/>
    </source>
</evidence>
<dbReference type="InterPro" id="IPR018000">
    <property type="entry name" value="Neurotransmitter_ion_chnl_CS"/>
</dbReference>
<dbReference type="SUPFAM" id="SSF49899">
    <property type="entry name" value="Concanavalin A-like lectins/glucanases"/>
    <property type="match status" value="1"/>
</dbReference>
<evidence type="ECO:0000256" key="1">
    <source>
        <dbReference type="ARBA" id="ARBA00004141"/>
    </source>
</evidence>
<dbReference type="Gene3D" id="3.10.100.10">
    <property type="entry name" value="Mannose-Binding Protein A, subunit A"/>
    <property type="match status" value="1"/>
</dbReference>
<reference evidence="10 11" key="1">
    <citation type="submission" date="2018-04" db="EMBL/GenBank/DDBJ databases">
        <authorList>
            <person name="Zhang X."/>
            <person name="Yuan J."/>
            <person name="Li F."/>
            <person name="Xiang J."/>
        </authorList>
    </citation>
    <scope>NUCLEOTIDE SEQUENCE [LARGE SCALE GENOMIC DNA]</scope>
    <source>
        <tissue evidence="10">Muscle</tissue>
    </source>
</reference>
<feature type="domain" description="Neurotransmitter-gated ion-channel transmembrane" evidence="9">
    <location>
        <begin position="652"/>
        <end position="740"/>
    </location>
</feature>
<feature type="transmembrane region" description="Helical" evidence="7">
    <location>
        <begin position="643"/>
        <end position="661"/>
    </location>
</feature>
<dbReference type="GO" id="GO:0005230">
    <property type="term" value="F:extracellular ligand-gated monoatomic ion channel activity"/>
    <property type="evidence" value="ECO:0007669"/>
    <property type="project" value="InterPro"/>
</dbReference>
<dbReference type="SMART" id="SM00192">
    <property type="entry name" value="LDLa"/>
    <property type="match status" value="1"/>
</dbReference>
<dbReference type="SUPFAM" id="SSF90112">
    <property type="entry name" value="Neurotransmitter-gated ion-channel transmembrane pore"/>
    <property type="match status" value="1"/>
</dbReference>
<comment type="subcellular location">
    <subcellularLocation>
        <location evidence="1">Membrane</location>
        <topology evidence="1">Multi-pass membrane protein</topology>
    </subcellularLocation>
</comment>
<name>A0A3R7QJK5_PENVA</name>
<keyword evidence="5 6" id="KW-1015">Disulfide bond</keyword>
<feature type="transmembrane region" description="Helical" evidence="7">
    <location>
        <begin position="770"/>
        <end position="787"/>
    </location>
</feature>
<dbReference type="InterPro" id="IPR006201">
    <property type="entry name" value="Neur_channel"/>
</dbReference>
<dbReference type="InterPro" id="IPR013320">
    <property type="entry name" value="ConA-like_dom_sf"/>
</dbReference>
<dbReference type="CDD" id="cd00112">
    <property type="entry name" value="LDLa"/>
    <property type="match status" value="1"/>
</dbReference>
<dbReference type="PROSITE" id="PS50068">
    <property type="entry name" value="LDLRA_2"/>
    <property type="match status" value="1"/>
</dbReference>
<dbReference type="Gene3D" id="2.60.120.200">
    <property type="match status" value="1"/>
</dbReference>
<evidence type="ECO:0000256" key="3">
    <source>
        <dbReference type="ARBA" id="ARBA00022989"/>
    </source>
</evidence>
<dbReference type="SUPFAM" id="SSF57424">
    <property type="entry name" value="LDL receptor-like module"/>
    <property type="match status" value="1"/>
</dbReference>
<evidence type="ECO:0000256" key="6">
    <source>
        <dbReference type="PROSITE-ProRule" id="PRU00124"/>
    </source>
</evidence>
<organism evidence="10 11">
    <name type="scientific">Penaeus vannamei</name>
    <name type="common">Whiteleg shrimp</name>
    <name type="synonym">Litopenaeus vannamei</name>
    <dbReference type="NCBI Taxonomy" id="6689"/>
    <lineage>
        <taxon>Eukaryota</taxon>
        <taxon>Metazoa</taxon>
        <taxon>Ecdysozoa</taxon>
        <taxon>Arthropoda</taxon>
        <taxon>Crustacea</taxon>
        <taxon>Multicrustacea</taxon>
        <taxon>Malacostraca</taxon>
        <taxon>Eumalacostraca</taxon>
        <taxon>Eucarida</taxon>
        <taxon>Decapoda</taxon>
        <taxon>Dendrobranchiata</taxon>
        <taxon>Penaeoidea</taxon>
        <taxon>Penaeidae</taxon>
        <taxon>Penaeus</taxon>
    </lineage>
</organism>
<evidence type="ECO:0000256" key="7">
    <source>
        <dbReference type="SAM" id="Phobius"/>
    </source>
</evidence>
<dbReference type="Pfam" id="PF02932">
    <property type="entry name" value="Neur_chan_memb"/>
    <property type="match status" value="1"/>
</dbReference>
<dbReference type="InterPro" id="IPR006202">
    <property type="entry name" value="Neur_chan_lig-bd"/>
</dbReference>
<evidence type="ECO:0000256" key="5">
    <source>
        <dbReference type="ARBA" id="ARBA00023157"/>
    </source>
</evidence>
<evidence type="ECO:0000313" key="11">
    <source>
        <dbReference type="Proteomes" id="UP000283509"/>
    </source>
</evidence>
<dbReference type="InterPro" id="IPR002172">
    <property type="entry name" value="LDrepeatLR_classA_rpt"/>
</dbReference>
<dbReference type="CDD" id="cd00037">
    <property type="entry name" value="CLECT"/>
    <property type="match status" value="1"/>
</dbReference>
<dbReference type="InterPro" id="IPR036719">
    <property type="entry name" value="Neuro-gated_channel_TM_sf"/>
</dbReference>
<feature type="disulfide bond" evidence="6">
    <location>
        <begin position="421"/>
        <end position="436"/>
    </location>
</feature>
<feature type="transmembrane region" description="Helical" evidence="7">
    <location>
        <begin position="710"/>
        <end position="732"/>
    </location>
</feature>
<accession>A0A3R7QJK5</accession>
<evidence type="ECO:0000256" key="2">
    <source>
        <dbReference type="ARBA" id="ARBA00022692"/>
    </source>
</evidence>
<keyword evidence="11" id="KW-1185">Reference proteome</keyword>
<keyword evidence="2 7" id="KW-0812">Transmembrane</keyword>
<feature type="disulfide bond" evidence="6">
    <location>
        <begin position="409"/>
        <end position="427"/>
    </location>
</feature>
<proteinExistence type="predicted"/>
<dbReference type="SUPFAM" id="SSF63712">
    <property type="entry name" value="Nicotinic receptor ligand binding domain-like"/>
    <property type="match status" value="1"/>
</dbReference>
<dbReference type="Gene3D" id="2.70.170.10">
    <property type="entry name" value="Neurotransmitter-gated ion-channel ligand-binding domain"/>
    <property type="match status" value="1"/>
</dbReference>
<dbReference type="GO" id="GO:0016020">
    <property type="term" value="C:membrane"/>
    <property type="evidence" value="ECO:0007669"/>
    <property type="project" value="UniProtKB-SubCell"/>
</dbReference>
<evidence type="ECO:0000313" key="10">
    <source>
        <dbReference type="EMBL" id="ROT80852.1"/>
    </source>
</evidence>
<gene>
    <name evidence="10" type="ORF">C7M84_000412</name>
</gene>
<dbReference type="InterPro" id="IPR038050">
    <property type="entry name" value="Neuro_actylchol_rec"/>
</dbReference>
<keyword evidence="3 7" id="KW-1133">Transmembrane helix</keyword>
<dbReference type="Gene3D" id="4.10.400.10">
    <property type="entry name" value="Low-density Lipoprotein Receptor"/>
    <property type="match status" value="1"/>
</dbReference>
<comment type="caution">
    <text evidence="10">The sequence shown here is derived from an EMBL/GenBank/DDBJ whole genome shotgun (WGS) entry which is preliminary data.</text>
</comment>
<dbReference type="Proteomes" id="UP000283509">
    <property type="component" value="Unassembled WGS sequence"/>
</dbReference>
<reference evidence="10 11" key="2">
    <citation type="submission" date="2019-01" db="EMBL/GenBank/DDBJ databases">
        <title>The decoding of complex shrimp genome reveals the adaptation for benthos swimmer, frequently molting mechanism and breeding impact on genome.</title>
        <authorList>
            <person name="Sun Y."/>
            <person name="Gao Y."/>
            <person name="Yu Y."/>
        </authorList>
    </citation>
    <scope>NUCLEOTIDE SEQUENCE [LARGE SCALE GENOMIC DNA]</scope>
    <source>
        <tissue evidence="10">Muscle</tissue>
    </source>
</reference>
<dbReference type="GO" id="GO:0004888">
    <property type="term" value="F:transmembrane signaling receptor activity"/>
    <property type="evidence" value="ECO:0007669"/>
    <property type="project" value="InterPro"/>
</dbReference>
<feature type="transmembrane region" description="Helical" evidence="7">
    <location>
        <begin position="673"/>
        <end position="690"/>
    </location>
</feature>
<feature type="disulfide bond" evidence="6">
    <location>
        <begin position="402"/>
        <end position="414"/>
    </location>
</feature>
<dbReference type="Pfam" id="PF00057">
    <property type="entry name" value="Ldl_recept_a"/>
    <property type="match status" value="1"/>
</dbReference>
<dbReference type="PROSITE" id="PS00236">
    <property type="entry name" value="NEUROTR_ION_CHANNEL"/>
    <property type="match status" value="1"/>
</dbReference>
<evidence type="ECO:0000259" key="8">
    <source>
        <dbReference type="Pfam" id="PF02931"/>
    </source>
</evidence>
<dbReference type="Gene3D" id="1.20.58.390">
    <property type="entry name" value="Neurotransmitter-gated ion-channel transmembrane domain"/>
    <property type="match status" value="1"/>
</dbReference>
<dbReference type="AlphaFoldDB" id="A0A3R7QJK5"/>
<dbReference type="PANTHER" id="PTHR18945">
    <property type="entry name" value="NEUROTRANSMITTER GATED ION CHANNEL"/>
    <property type="match status" value="1"/>
</dbReference>
<dbReference type="OrthoDB" id="6353068at2759"/>
<protein>
    <submittedName>
        <fullName evidence="10">Putative glycine receptor subunit alpha-3-like</fullName>
    </submittedName>
</protein>
<dbReference type="Pfam" id="PF02931">
    <property type="entry name" value="Neur_chan_LBD"/>
    <property type="match status" value="1"/>
</dbReference>
<dbReference type="InterPro" id="IPR016187">
    <property type="entry name" value="CTDL_fold"/>
</dbReference>
<sequence>MRMSRYDGDSAKCTLTLSAKHFDWYQQKVVLRAFLNDLTLNLQANVTLYSWHSFCLAVDFQQETYNFVTRNFNSTGPIETAPDRAGGGFLPGGGVLILGQEQDSPEGMFSVEQSVSGSVADFAMYSRFLPRDAMVAFVLCVDLGSAQGGVVGTFGDFEDNWEVVGDTELLSLPKDAFCQPESRDFILLPERRTFEDSVNLCTKLGLPMALPENGKENAMLHEKAVSLESECVSAHGVNLWLGAQADLEEKRWLSRKTGEEVSFLFGDRRYSRISESTQCLGQSASSTSGVWKSLPCLRSKACTACEKASGRKFRMKGLCNDSLFDRELYMHGAENAKPVFHGAFHSKVFWNNTIWVMTSRLYPHLRATMGTRLNEYPLGRHPWRVSGDLCPNDLTDLLLTACDVDKFTCDDGACYEKAQRCDQRNDCSDNSDEQGCRLIVYPDDYSKTRLPPPKGQDKRANISLNINVTNIRNMDVLQQEIAFDICVLIRWEDLRLSYHNLRDDTYRNLVKDMDPLWLPRLVITDDTESRVDVNERSRSLIVIPGSFPLEEDPSQVAEDVVYPGENNRLSLRQEFTIIHQCPFDLNRYPFDKQACSVNIALSLEESVMARLVRGVEGDIRPPQIRFHEDDPDVQVLTLTLSNMYIYFIGNAYIPSLMLVLISYSSFFFSLDDFTDRIMANITALLVQATLYTQSSADTPKTAYLKLIDKWYMFSISIDFVMVLWQVVICIAMERDKNRKVVNSMAVNGVSRGVRTASGGSNSAGRANHSGRVLIPLLIFVFLVWYIVECSSM</sequence>
<dbReference type="InterPro" id="IPR036734">
    <property type="entry name" value="Neur_chan_lig-bd_sf"/>
</dbReference>
<dbReference type="InterPro" id="IPR006029">
    <property type="entry name" value="Neurotrans-gated_channel_TM"/>
</dbReference>
<dbReference type="InterPro" id="IPR016186">
    <property type="entry name" value="C-type_lectin-like/link_sf"/>
</dbReference>
<evidence type="ECO:0000256" key="4">
    <source>
        <dbReference type="ARBA" id="ARBA00023136"/>
    </source>
</evidence>
<dbReference type="InterPro" id="IPR036055">
    <property type="entry name" value="LDL_receptor-like_sf"/>
</dbReference>
<dbReference type="SUPFAM" id="SSF56436">
    <property type="entry name" value="C-type lectin-like"/>
    <property type="match status" value="1"/>
</dbReference>
<feature type="domain" description="Neurotransmitter-gated ion-channel ligand-binding" evidence="8">
    <location>
        <begin position="444"/>
        <end position="599"/>
    </location>
</feature>